<comment type="caution">
    <text evidence="3">The sequence shown here is derived from an EMBL/GenBank/DDBJ whole genome shotgun (WGS) entry which is preliminary data.</text>
</comment>
<sequence>MDEERTRAPQGPGPSAEVEFWRQRAAMLMGLSEQLNLPRIRMMVDAVELGSSDQNLLSSFRTQHQDIKWHAEEAGDNLKFLSTLERHFKAIESGPLEGIADVLPPLMGALRLVWVISRHYSQDAHMASLMQRIAVVLGNCIEGSIDLQGSYMATREAIETAGRDPRWEFSKQILFERTNYMGDICGDLASMLETVDDFRKFLGPELKAVTGDTQAIEAVGQQVHGMMEQVLGIQFPLFSKQHAPDWAAVRASFAGSNQEVQGATRALIDTSFRKLRSVEAALDLLDSFRSMQSGAAVQQLMASKLTDILNQFSREIDAAMSIFHQNKELPPAARNQPPMAGAIQWARALFARVTEQFKLFGRSVMDFEKTMFSRWKEVVEQNALPLLKQPILAEDSEVRRVVVNFSPTLTNIIRETRALDRLKFELPDAALNIALQEPKFQQSADALSTMLQQYHQVVENLTSVERELLNEHLLKLRHALDPGFAYLNWTSLGILDFVAAAVKAVNEFQTLLTQVQKSAGLVEKTVHAIAQAQILKEPPGQQAGDVPNLQELYEHTESCRLEVVDNLSNRYSGIPPHLRKIEELVSGTNTGKAPALAAYYQHWEGLLFSALTSFVLASMRKLLSMFNPKHGANATTPGHPLFQVTLSLSSPEITVQPSLNELKRVLGRMMRSLVESAKPFARWMDGTCISCPPQPNGPDDEDPFLHSFYGDVSQHPHVVKAMLALSSVAQAAVSGITKDSAMVKEIAFTDLEERFRLRLGYASEGELSKYQAEYADACEIRTEWKTLQADSIVLDDSLADTKDTFAELSTVQAQDFVQTSAKFLEKLKATGPGVPGTALPQGLTLLNDFQAELRQKASQREQLVLAQRLFGLEAVSYPALAQAEIEMRKLHQIYAMYTEHQDALKDFMGVAWGDADTGKLTLQTEELLKRLLAMRQLSTMPAFSALERELQGCLRSLGLIKELHSDAMRKRHWEQIAKITGMISLTTHSCLHDTFVMVLHPTQIIASCCIKRAQHPAIINAASKELTIELELKKLNEMWREQRLEVFKYTRGGTEERGLILRGTDEVTKLLEDVGLNLQSIMSSRFVRPFADEVNKWETRLGLVSECLEVWLNVQRKWMYL</sequence>
<protein>
    <submittedName>
        <fullName evidence="3">Uncharacterized protein</fullName>
    </submittedName>
</protein>
<evidence type="ECO:0000313" key="3">
    <source>
        <dbReference type="EMBL" id="KAK9865367.1"/>
    </source>
</evidence>
<dbReference type="Pfam" id="PF08393">
    <property type="entry name" value="DHC_N2"/>
    <property type="match status" value="1"/>
</dbReference>
<gene>
    <name evidence="3" type="ORF">WJX84_005417</name>
</gene>
<feature type="non-terminal residue" evidence="3">
    <location>
        <position position="1121"/>
    </location>
</feature>
<dbReference type="InterPro" id="IPR013602">
    <property type="entry name" value="Dynein_heavy_linker"/>
</dbReference>
<feature type="domain" description="Dynein heavy chain linker" evidence="2">
    <location>
        <begin position="881"/>
        <end position="1121"/>
    </location>
</feature>
<name>A0AAW1T9J8_9CHLO</name>
<dbReference type="Pfam" id="PF08385">
    <property type="entry name" value="DHC_N1"/>
    <property type="match status" value="1"/>
</dbReference>
<reference evidence="3 4" key="1">
    <citation type="journal article" date="2024" name="Nat. Commun.">
        <title>Phylogenomics reveals the evolutionary origins of lichenization in chlorophyte algae.</title>
        <authorList>
            <person name="Puginier C."/>
            <person name="Libourel C."/>
            <person name="Otte J."/>
            <person name="Skaloud P."/>
            <person name="Haon M."/>
            <person name="Grisel S."/>
            <person name="Petersen M."/>
            <person name="Berrin J.G."/>
            <person name="Delaux P.M."/>
            <person name="Dal Grande F."/>
            <person name="Keller J."/>
        </authorList>
    </citation>
    <scope>NUCLEOTIDE SEQUENCE [LARGE SCALE GENOMIC DNA]</scope>
    <source>
        <strain evidence="3 4">SAG 2523</strain>
    </source>
</reference>
<dbReference type="AlphaFoldDB" id="A0AAW1T9J8"/>
<dbReference type="PANTHER" id="PTHR22878">
    <property type="entry name" value="DYNEIN HEAVY CHAIN 6, AXONEMAL-LIKE-RELATED"/>
    <property type="match status" value="1"/>
</dbReference>
<dbReference type="GO" id="GO:0030286">
    <property type="term" value="C:dynein complex"/>
    <property type="evidence" value="ECO:0007669"/>
    <property type="project" value="InterPro"/>
</dbReference>
<dbReference type="PANTHER" id="PTHR22878:SF63">
    <property type="entry name" value="DYNEIN AXONEMAL HEAVY CHAIN 10"/>
    <property type="match status" value="1"/>
</dbReference>
<dbReference type="Gene3D" id="1.10.287.2620">
    <property type="match status" value="1"/>
</dbReference>
<dbReference type="GO" id="GO:0007018">
    <property type="term" value="P:microtubule-based movement"/>
    <property type="evidence" value="ECO:0007669"/>
    <property type="project" value="InterPro"/>
</dbReference>
<dbReference type="Gene3D" id="1.20.140.100">
    <property type="entry name" value="Dynein heavy chain, N-terminal domain 2"/>
    <property type="match status" value="1"/>
</dbReference>
<accession>A0AAW1T9J8</accession>
<keyword evidence="4" id="KW-1185">Reference proteome</keyword>
<evidence type="ECO:0000259" key="2">
    <source>
        <dbReference type="Pfam" id="PF08393"/>
    </source>
</evidence>
<evidence type="ECO:0000259" key="1">
    <source>
        <dbReference type="Pfam" id="PF08385"/>
    </source>
</evidence>
<feature type="domain" description="Dynein heavy chain tail" evidence="1">
    <location>
        <begin position="139"/>
        <end position="497"/>
    </location>
</feature>
<organism evidence="3 4">
    <name type="scientific">Apatococcus fuscideae</name>
    <dbReference type="NCBI Taxonomy" id="2026836"/>
    <lineage>
        <taxon>Eukaryota</taxon>
        <taxon>Viridiplantae</taxon>
        <taxon>Chlorophyta</taxon>
        <taxon>core chlorophytes</taxon>
        <taxon>Trebouxiophyceae</taxon>
        <taxon>Chlorellales</taxon>
        <taxon>Chlorellaceae</taxon>
        <taxon>Apatococcus</taxon>
    </lineage>
</organism>
<evidence type="ECO:0000313" key="4">
    <source>
        <dbReference type="Proteomes" id="UP001485043"/>
    </source>
</evidence>
<proteinExistence type="predicted"/>
<dbReference type="GO" id="GO:0051959">
    <property type="term" value="F:dynein light intermediate chain binding"/>
    <property type="evidence" value="ECO:0007669"/>
    <property type="project" value="InterPro"/>
</dbReference>
<dbReference type="InterPro" id="IPR042222">
    <property type="entry name" value="Dynein_2_N"/>
</dbReference>
<dbReference type="GO" id="GO:0045505">
    <property type="term" value="F:dynein intermediate chain binding"/>
    <property type="evidence" value="ECO:0007669"/>
    <property type="project" value="InterPro"/>
</dbReference>
<dbReference type="Proteomes" id="UP001485043">
    <property type="component" value="Unassembled WGS sequence"/>
</dbReference>
<dbReference type="EMBL" id="JALJOV010000256">
    <property type="protein sequence ID" value="KAK9865367.1"/>
    <property type="molecule type" value="Genomic_DNA"/>
</dbReference>
<dbReference type="InterPro" id="IPR026983">
    <property type="entry name" value="DHC"/>
</dbReference>
<dbReference type="InterPro" id="IPR013594">
    <property type="entry name" value="Dynein_heavy_tail"/>
</dbReference>